<evidence type="ECO:0000313" key="1">
    <source>
        <dbReference type="EMBL" id="ARN73257.1"/>
    </source>
</evidence>
<gene>
    <name evidence="1" type="ORF">BST96_03525</name>
</gene>
<reference evidence="1 2" key="1">
    <citation type="submission" date="2016-11" db="EMBL/GenBank/DDBJ databases">
        <title>Trade-off between light-utilization and light-protection in marine flavobacteria.</title>
        <authorList>
            <person name="Kumagai Y."/>
        </authorList>
    </citation>
    <scope>NUCLEOTIDE SEQUENCE [LARGE SCALE GENOMIC DNA]</scope>
    <source>
        <strain evidence="1 2">NBRC 107125</strain>
    </source>
</reference>
<dbReference type="EMBL" id="CP019343">
    <property type="protein sequence ID" value="ARN73257.1"/>
    <property type="molecule type" value="Genomic_DNA"/>
</dbReference>
<evidence type="ECO:0008006" key="3">
    <source>
        <dbReference type="Google" id="ProtNLM"/>
    </source>
</evidence>
<dbReference type="InterPro" id="IPR003489">
    <property type="entry name" value="RHF/RaiA"/>
</dbReference>
<dbReference type="Gene3D" id="3.30.160.100">
    <property type="entry name" value="Ribosome hibernation promotion factor-like"/>
    <property type="match status" value="1"/>
</dbReference>
<accession>A0A1X9NE77</accession>
<dbReference type="InterPro" id="IPR036567">
    <property type="entry name" value="RHF-like"/>
</dbReference>
<protein>
    <recommendedName>
        <fullName evidence="3">Ribosomal subunit interface protein</fullName>
    </recommendedName>
</protein>
<keyword evidence="2" id="KW-1185">Reference proteome</keyword>
<dbReference type="RefSeq" id="WP_085757366.1">
    <property type="nucleotide sequence ID" value="NZ_CP019343.1"/>
</dbReference>
<name>A0A1X9NE77_9GAMM</name>
<dbReference type="SUPFAM" id="SSF69754">
    <property type="entry name" value="Ribosome binding protein Y (YfiA homologue)"/>
    <property type="match status" value="1"/>
</dbReference>
<sequence>MIIEMSGKQTKTQNYLKRFAQQASKRLQRFGVPISRIQIRLEDEGQGSHKQDKRCLLSVRGQDDFHINIKQHGKTFRQAMSVSFNRIEQTLRRQHAKQRQLRSRQRVTAMPLMEPAV</sequence>
<dbReference type="KEGG" id="osg:BST96_03525"/>
<dbReference type="AlphaFoldDB" id="A0A1X9NE77"/>
<dbReference type="Pfam" id="PF02482">
    <property type="entry name" value="Ribosomal_S30AE"/>
    <property type="match status" value="1"/>
</dbReference>
<dbReference type="Proteomes" id="UP000193450">
    <property type="component" value="Chromosome"/>
</dbReference>
<organism evidence="1 2">
    <name type="scientific">Oceanicoccus sagamiensis</name>
    <dbReference type="NCBI Taxonomy" id="716816"/>
    <lineage>
        <taxon>Bacteria</taxon>
        <taxon>Pseudomonadati</taxon>
        <taxon>Pseudomonadota</taxon>
        <taxon>Gammaproteobacteria</taxon>
        <taxon>Cellvibrionales</taxon>
        <taxon>Spongiibacteraceae</taxon>
        <taxon>Oceanicoccus</taxon>
    </lineage>
</organism>
<proteinExistence type="predicted"/>
<evidence type="ECO:0000313" key="2">
    <source>
        <dbReference type="Proteomes" id="UP000193450"/>
    </source>
</evidence>